<keyword evidence="13" id="KW-0234">DNA repair</keyword>
<evidence type="ECO:0000256" key="16">
    <source>
        <dbReference type="ARBA" id="ARBA00023295"/>
    </source>
</evidence>
<keyword evidence="15" id="KW-0511">Multifunctional enzyme</keyword>
<proteinExistence type="inferred from homology"/>
<evidence type="ECO:0000256" key="11">
    <source>
        <dbReference type="ARBA" id="ARBA00022833"/>
    </source>
</evidence>
<evidence type="ECO:0000256" key="14">
    <source>
        <dbReference type="ARBA" id="ARBA00023239"/>
    </source>
</evidence>
<dbReference type="RefSeq" id="WP_192023907.1">
    <property type="nucleotide sequence ID" value="NZ_JACYTN010000002.1"/>
</dbReference>
<dbReference type="SMART" id="SM01232">
    <property type="entry name" value="H2TH"/>
    <property type="match status" value="1"/>
</dbReference>
<dbReference type="SUPFAM" id="SSF81624">
    <property type="entry name" value="N-terminal domain of MutM-like DNA repair proteins"/>
    <property type="match status" value="1"/>
</dbReference>
<dbReference type="EMBL" id="JACYTN010000002">
    <property type="protein sequence ID" value="MBD8497473.1"/>
    <property type="molecule type" value="Genomic_DNA"/>
</dbReference>
<name>A0ABR9ATN2_9BACL</name>
<evidence type="ECO:0000256" key="3">
    <source>
        <dbReference type="ARBA" id="ARBA00009409"/>
    </source>
</evidence>
<dbReference type="PROSITE" id="PS51066">
    <property type="entry name" value="ZF_FPG_2"/>
    <property type="match status" value="1"/>
</dbReference>
<feature type="domain" description="FPG-type" evidence="19">
    <location>
        <begin position="235"/>
        <end position="269"/>
    </location>
</feature>
<keyword evidence="14" id="KW-0456">Lyase</keyword>
<dbReference type="InterPro" id="IPR010663">
    <property type="entry name" value="Znf_FPG/IleRS"/>
</dbReference>
<dbReference type="PANTHER" id="PTHR22993:SF9">
    <property type="entry name" value="FORMAMIDOPYRIMIDINE-DNA GLYCOSYLASE"/>
    <property type="match status" value="1"/>
</dbReference>
<dbReference type="InterPro" id="IPR035937">
    <property type="entry name" value="FPG_N"/>
</dbReference>
<evidence type="ECO:0000259" key="19">
    <source>
        <dbReference type="PROSITE" id="PS51066"/>
    </source>
</evidence>
<dbReference type="Pfam" id="PF06831">
    <property type="entry name" value="H2TH"/>
    <property type="match status" value="1"/>
</dbReference>
<reference evidence="21 22" key="1">
    <citation type="submission" date="2020-09" db="EMBL/GenBank/DDBJ databases">
        <title>Paenibacillus sp. CAU 1523 isolated from sand of Haeundae Beach.</title>
        <authorList>
            <person name="Kim W."/>
        </authorList>
    </citation>
    <scope>NUCLEOTIDE SEQUENCE [LARGE SCALE GENOMIC DNA]</scope>
    <source>
        <strain evidence="21 22">CAU 1523</strain>
    </source>
</reference>
<evidence type="ECO:0000313" key="22">
    <source>
        <dbReference type="Proteomes" id="UP000634529"/>
    </source>
</evidence>
<dbReference type="EC" id="3.2.2.23" evidence="4"/>
<dbReference type="SUPFAM" id="SSF57716">
    <property type="entry name" value="Glucocorticoid receptor-like (DNA-binding domain)"/>
    <property type="match status" value="1"/>
</dbReference>
<evidence type="ECO:0000256" key="10">
    <source>
        <dbReference type="ARBA" id="ARBA00022801"/>
    </source>
</evidence>
<dbReference type="SUPFAM" id="SSF46946">
    <property type="entry name" value="S13-like H2TH domain"/>
    <property type="match status" value="1"/>
</dbReference>
<evidence type="ECO:0000256" key="12">
    <source>
        <dbReference type="ARBA" id="ARBA00023125"/>
    </source>
</evidence>
<dbReference type="EC" id="4.2.99.18" evidence="5"/>
<evidence type="ECO:0000313" key="21">
    <source>
        <dbReference type="EMBL" id="MBD8497473.1"/>
    </source>
</evidence>
<evidence type="ECO:0000256" key="8">
    <source>
        <dbReference type="ARBA" id="ARBA00022763"/>
    </source>
</evidence>
<accession>A0ABR9ATN2</accession>
<dbReference type="InterPro" id="IPR000214">
    <property type="entry name" value="Znf_DNA_glyclase/AP_lyase"/>
</dbReference>
<dbReference type="PROSITE" id="PS51068">
    <property type="entry name" value="FPG_CAT"/>
    <property type="match status" value="1"/>
</dbReference>
<comment type="caution">
    <text evidence="21">The sequence shown here is derived from an EMBL/GenBank/DDBJ whole genome shotgun (WGS) entry which is preliminary data.</text>
</comment>
<evidence type="ECO:0000256" key="2">
    <source>
        <dbReference type="ARBA" id="ARBA00001947"/>
    </source>
</evidence>
<evidence type="ECO:0000256" key="15">
    <source>
        <dbReference type="ARBA" id="ARBA00023268"/>
    </source>
</evidence>
<keyword evidence="22" id="KW-1185">Reference proteome</keyword>
<evidence type="ECO:0000256" key="18">
    <source>
        <dbReference type="PROSITE-ProRule" id="PRU00391"/>
    </source>
</evidence>
<evidence type="ECO:0000256" key="17">
    <source>
        <dbReference type="ARBA" id="ARBA00030638"/>
    </source>
</evidence>
<keyword evidence="11" id="KW-0862">Zinc</keyword>
<keyword evidence="9 18" id="KW-0863">Zinc-finger</keyword>
<evidence type="ECO:0000256" key="7">
    <source>
        <dbReference type="ARBA" id="ARBA00022723"/>
    </source>
</evidence>
<dbReference type="Gene3D" id="1.10.8.50">
    <property type="match status" value="1"/>
</dbReference>
<sequence length="280" mass="31059">MAELPELERERKKLNQLFVGQRFRAISLLKESWANVSIEQLQQGLVGRQLLYVERRAKGIVFHLDDGRRLLLTVGNGALFHSAAVADEESDINENTETIAVTGNTAIQPQLRISFDQGSWDVTGARTLSLQWLSAKEMDDIAKEWGLEPLSRNLNAALFQNRFAKRRTALRTALTNQALIAGISPAIADEICFRAGIVPTVKTETLSSSDWEAIYNSMVQWLQEAIEQPESTFYAVSGRQGEPCSKCRTKLSDAVISGKVAVYCSSCQHEHAPEAVCIHG</sequence>
<dbReference type="InterPro" id="IPR010979">
    <property type="entry name" value="Ribosomal_uS13-like_H2TH"/>
</dbReference>
<evidence type="ECO:0000256" key="1">
    <source>
        <dbReference type="ARBA" id="ARBA00001668"/>
    </source>
</evidence>
<gene>
    <name evidence="21" type="ORF">IFO66_04065</name>
</gene>
<keyword evidence="12" id="KW-0238">DNA-binding</keyword>
<evidence type="ECO:0000256" key="4">
    <source>
        <dbReference type="ARBA" id="ARBA00012024"/>
    </source>
</evidence>
<dbReference type="PANTHER" id="PTHR22993">
    <property type="entry name" value="FORMAMIDOPYRIMIDINE-DNA GLYCOSYLASE"/>
    <property type="match status" value="1"/>
</dbReference>
<evidence type="ECO:0000256" key="5">
    <source>
        <dbReference type="ARBA" id="ARBA00012720"/>
    </source>
</evidence>
<comment type="similarity">
    <text evidence="3">Belongs to the FPG family.</text>
</comment>
<keyword evidence="10" id="KW-0378">Hydrolase</keyword>
<comment type="cofactor">
    <cofactor evidence="2">
        <name>Zn(2+)</name>
        <dbReference type="ChEBI" id="CHEBI:29105"/>
    </cofactor>
</comment>
<dbReference type="Proteomes" id="UP000634529">
    <property type="component" value="Unassembled WGS sequence"/>
</dbReference>
<organism evidence="21 22">
    <name type="scientific">Paenibacillus arenosi</name>
    <dbReference type="NCBI Taxonomy" id="2774142"/>
    <lineage>
        <taxon>Bacteria</taxon>
        <taxon>Bacillati</taxon>
        <taxon>Bacillota</taxon>
        <taxon>Bacilli</taxon>
        <taxon>Bacillales</taxon>
        <taxon>Paenibacillaceae</taxon>
        <taxon>Paenibacillus</taxon>
    </lineage>
</organism>
<dbReference type="Gene3D" id="3.20.190.10">
    <property type="entry name" value="MutM-like, N-terminal"/>
    <property type="match status" value="1"/>
</dbReference>
<dbReference type="InterPro" id="IPR015886">
    <property type="entry name" value="H2TH_FPG"/>
</dbReference>
<comment type="catalytic activity">
    <reaction evidence="1">
        <text>Hydrolysis of DNA containing ring-opened 7-methylguanine residues, releasing 2,6-diamino-4-hydroxy-5-(N-methyl)formamidopyrimidine.</text>
        <dbReference type="EC" id="3.2.2.23"/>
    </reaction>
</comment>
<dbReference type="SMART" id="SM00898">
    <property type="entry name" value="Fapy_DNA_glyco"/>
    <property type="match status" value="1"/>
</dbReference>
<feature type="domain" description="Formamidopyrimidine-DNA glycosylase catalytic" evidence="20">
    <location>
        <begin position="2"/>
        <end position="81"/>
    </location>
</feature>
<evidence type="ECO:0000256" key="13">
    <source>
        <dbReference type="ARBA" id="ARBA00023204"/>
    </source>
</evidence>
<keyword evidence="16" id="KW-0326">Glycosidase</keyword>
<keyword evidence="8" id="KW-0227">DNA damage</keyword>
<dbReference type="Pfam" id="PF01149">
    <property type="entry name" value="Fapy_DNA_glyco"/>
    <property type="match status" value="1"/>
</dbReference>
<evidence type="ECO:0000256" key="6">
    <source>
        <dbReference type="ARBA" id="ARBA00016240"/>
    </source>
</evidence>
<keyword evidence="7" id="KW-0479">Metal-binding</keyword>
<evidence type="ECO:0000259" key="20">
    <source>
        <dbReference type="PROSITE" id="PS51068"/>
    </source>
</evidence>
<evidence type="ECO:0000256" key="9">
    <source>
        <dbReference type="ARBA" id="ARBA00022771"/>
    </source>
</evidence>
<protein>
    <recommendedName>
        <fullName evidence="6">Formamidopyrimidine-DNA glycosylase</fullName>
        <ecNumber evidence="4">3.2.2.23</ecNumber>
        <ecNumber evidence="5">4.2.99.18</ecNumber>
    </recommendedName>
    <alternativeName>
        <fullName evidence="17">DNA-(apurinic or apyrimidinic site) lyase MutM</fullName>
    </alternativeName>
</protein>
<dbReference type="InterPro" id="IPR012319">
    <property type="entry name" value="FPG_cat"/>
</dbReference>
<dbReference type="Pfam" id="PF06827">
    <property type="entry name" value="zf-FPG_IleRS"/>
    <property type="match status" value="1"/>
</dbReference>